<keyword evidence="4" id="KW-0645">Protease</keyword>
<protein>
    <submittedName>
        <fullName evidence="4">CPBP family intramembrane metalloprotease</fullName>
    </submittedName>
</protein>
<feature type="transmembrane region" description="Helical" evidence="2">
    <location>
        <begin position="12"/>
        <end position="34"/>
    </location>
</feature>
<sequence>MKNQTVEKLWNIMICLGLAGLVVLFSMLYGMFLITAQEGSGHGYSGIEISALCFFCLFTSFFMLRLSKGLKLFSFDLSFLTKKNLKIILIGTVLTLGILIAETILINQNILIEQAGNPRTMAVLSKAPSLVIGLFTFILAPIMEEVLFRGGIIGLVFADKQLLGVFVSSLVYCLAFRPDGIIYWLLSLMMNIILGLAYVQTKRLEVPIIIKMLTLLLMLLF</sequence>
<feature type="transmembrane region" description="Helical" evidence="2">
    <location>
        <begin position="87"/>
        <end position="106"/>
    </location>
</feature>
<comment type="similarity">
    <text evidence="1">Belongs to the UPF0177 family.</text>
</comment>
<name>A0ABU3EVP4_9ENTE</name>
<keyword evidence="2" id="KW-0472">Membrane</keyword>
<feature type="transmembrane region" description="Helical" evidence="2">
    <location>
        <begin position="181"/>
        <end position="199"/>
    </location>
</feature>
<comment type="caution">
    <text evidence="4">The sequence shown here is derived from an EMBL/GenBank/DDBJ whole genome shotgun (WGS) entry which is preliminary data.</text>
</comment>
<feature type="domain" description="CAAX prenyl protease 2/Lysostaphin resistance protein A-like" evidence="3">
    <location>
        <begin position="129"/>
        <end position="213"/>
    </location>
</feature>
<accession>A0ABU3EVP4</accession>
<evidence type="ECO:0000313" key="4">
    <source>
        <dbReference type="EMBL" id="MDT2598944.1"/>
    </source>
</evidence>
<evidence type="ECO:0000259" key="3">
    <source>
        <dbReference type="Pfam" id="PF02517"/>
    </source>
</evidence>
<keyword evidence="2" id="KW-0812">Transmembrane</keyword>
<feature type="transmembrane region" description="Helical" evidence="2">
    <location>
        <begin position="46"/>
        <end position="66"/>
    </location>
</feature>
<organism evidence="4 5">
    <name type="scientific">Enterococcus hulanensis</name>
    <dbReference type="NCBI Taxonomy" id="2559929"/>
    <lineage>
        <taxon>Bacteria</taxon>
        <taxon>Bacillati</taxon>
        <taxon>Bacillota</taxon>
        <taxon>Bacilli</taxon>
        <taxon>Lactobacillales</taxon>
        <taxon>Enterococcaceae</taxon>
        <taxon>Enterococcus</taxon>
    </lineage>
</organism>
<feature type="transmembrane region" description="Helical" evidence="2">
    <location>
        <begin position="152"/>
        <end position="175"/>
    </location>
</feature>
<keyword evidence="4" id="KW-0378">Hydrolase</keyword>
<feature type="transmembrane region" description="Helical" evidence="2">
    <location>
        <begin position="121"/>
        <end position="140"/>
    </location>
</feature>
<dbReference type="Pfam" id="PF02517">
    <property type="entry name" value="Rce1-like"/>
    <property type="match status" value="1"/>
</dbReference>
<dbReference type="Proteomes" id="UP001252875">
    <property type="component" value="Unassembled WGS sequence"/>
</dbReference>
<proteinExistence type="inferred from homology"/>
<gene>
    <name evidence="4" type="ORF">P7D85_04105</name>
</gene>
<evidence type="ECO:0000256" key="1">
    <source>
        <dbReference type="ARBA" id="ARBA00009067"/>
    </source>
</evidence>
<dbReference type="RefSeq" id="WP_311820900.1">
    <property type="nucleotide sequence ID" value="NZ_JARPYF010000001.1"/>
</dbReference>
<reference evidence="4 5" key="1">
    <citation type="submission" date="2023-03" db="EMBL/GenBank/DDBJ databases">
        <authorList>
            <person name="Shen W."/>
            <person name="Cai J."/>
        </authorList>
    </citation>
    <scope>NUCLEOTIDE SEQUENCE [LARGE SCALE GENOMIC DNA]</scope>
    <source>
        <strain evidence="4 5">D6-4</strain>
    </source>
</reference>
<keyword evidence="4" id="KW-0482">Metalloprotease</keyword>
<keyword evidence="2" id="KW-1133">Transmembrane helix</keyword>
<dbReference type="EMBL" id="JARPYI010000001">
    <property type="protein sequence ID" value="MDT2598944.1"/>
    <property type="molecule type" value="Genomic_DNA"/>
</dbReference>
<dbReference type="InterPro" id="IPR003675">
    <property type="entry name" value="Rce1/LyrA-like_dom"/>
</dbReference>
<evidence type="ECO:0000313" key="5">
    <source>
        <dbReference type="Proteomes" id="UP001252875"/>
    </source>
</evidence>
<dbReference type="GO" id="GO:0008237">
    <property type="term" value="F:metallopeptidase activity"/>
    <property type="evidence" value="ECO:0007669"/>
    <property type="project" value="UniProtKB-KW"/>
</dbReference>
<keyword evidence="5" id="KW-1185">Reference proteome</keyword>
<evidence type="ECO:0000256" key="2">
    <source>
        <dbReference type="SAM" id="Phobius"/>
    </source>
</evidence>